<evidence type="ECO:0000313" key="5">
    <source>
        <dbReference type="Proteomes" id="UP000272781"/>
    </source>
</evidence>
<reference evidence="4 5" key="2">
    <citation type="submission" date="2018-11" db="EMBL/GenBank/DDBJ databases">
        <title>Genomic Encyclopedia of Type Strains, Phase IV (KMG-IV): sequencing the most valuable type-strain genomes for metagenomic binning, comparative biology and taxonomic classification.</title>
        <authorList>
            <person name="Goeker M."/>
        </authorList>
    </citation>
    <scope>NUCLEOTIDE SEQUENCE [LARGE SCALE GENOMIC DNA]</scope>
    <source>
        <strain evidence="4 5">DSM 27783</strain>
    </source>
</reference>
<protein>
    <recommendedName>
        <fullName evidence="2">DUF7488 domain-containing protein</fullName>
    </recommendedName>
</protein>
<accession>A0AAJ4RBG4</accession>
<gene>
    <name evidence="3" type="ORF">C6V80_08805</name>
    <name evidence="4" type="ORF">EDC58_1626</name>
</gene>
<feature type="signal peptide" evidence="1">
    <location>
        <begin position="1"/>
        <end position="21"/>
    </location>
</feature>
<dbReference type="InterPro" id="IPR036034">
    <property type="entry name" value="PDZ_sf"/>
</dbReference>
<evidence type="ECO:0000313" key="6">
    <source>
        <dbReference type="Proteomes" id="UP000298805"/>
    </source>
</evidence>
<organism evidence="4 5">
    <name type="scientific">Caminibacter pacificus</name>
    <dbReference type="NCBI Taxonomy" id="1424653"/>
    <lineage>
        <taxon>Bacteria</taxon>
        <taxon>Pseudomonadati</taxon>
        <taxon>Campylobacterota</taxon>
        <taxon>Epsilonproteobacteria</taxon>
        <taxon>Nautiliales</taxon>
        <taxon>Nautiliaceae</taxon>
        <taxon>Caminibacter</taxon>
    </lineage>
</organism>
<evidence type="ECO:0000313" key="4">
    <source>
        <dbReference type="EMBL" id="ROR39128.1"/>
    </source>
</evidence>
<dbReference type="Pfam" id="PF24314">
    <property type="entry name" value="DUF7488"/>
    <property type="match status" value="1"/>
</dbReference>
<reference evidence="6" key="1">
    <citation type="submission" date="2018-03" db="EMBL/GenBank/DDBJ databases">
        <title>A comparative analysis of the Nautiliaceae.</title>
        <authorList>
            <person name="Grosche A."/>
            <person name="Smedile F."/>
            <person name="Vetriani C."/>
        </authorList>
    </citation>
    <scope>NUCLEOTIDE SEQUENCE [LARGE SCALE GENOMIC DNA]</scope>
    <source>
        <strain evidence="6">TB6</strain>
    </source>
</reference>
<name>A0AAJ4RBG4_9BACT</name>
<dbReference type="AlphaFoldDB" id="A0AAJ4RBG4"/>
<dbReference type="EMBL" id="RJVK01000004">
    <property type="protein sequence ID" value="ROR39128.1"/>
    <property type="molecule type" value="Genomic_DNA"/>
</dbReference>
<keyword evidence="1" id="KW-0732">Signal</keyword>
<keyword evidence="6" id="KW-1185">Reference proteome</keyword>
<dbReference type="InterPro" id="IPR055911">
    <property type="entry name" value="DUF7488"/>
</dbReference>
<feature type="domain" description="DUF7488" evidence="2">
    <location>
        <begin position="17"/>
        <end position="143"/>
    </location>
</feature>
<evidence type="ECO:0000256" key="1">
    <source>
        <dbReference type="SAM" id="SignalP"/>
    </source>
</evidence>
<reference evidence="3" key="3">
    <citation type="submission" date="2019-06" db="EMBL/GenBank/DDBJ databases">
        <title>A comparative analysis of the Nautiliaceae.</title>
        <authorList>
            <person name="Grosche A."/>
            <person name="Smedile F."/>
            <person name="Vetriani C."/>
        </authorList>
    </citation>
    <scope>NUCLEOTIDE SEQUENCE</scope>
    <source>
        <strain evidence="3">TB6</strain>
    </source>
</reference>
<dbReference type="EMBL" id="CP027432">
    <property type="protein sequence ID" value="QCI29054.1"/>
    <property type="molecule type" value="Genomic_DNA"/>
</dbReference>
<dbReference type="Proteomes" id="UP000298805">
    <property type="component" value="Chromosome"/>
</dbReference>
<feature type="chain" id="PRO_5042578146" description="DUF7488 domain-containing protein" evidence="1">
    <location>
        <begin position="22"/>
        <end position="297"/>
    </location>
</feature>
<evidence type="ECO:0000313" key="3">
    <source>
        <dbReference type="EMBL" id="QCI29054.1"/>
    </source>
</evidence>
<dbReference type="SUPFAM" id="SSF50156">
    <property type="entry name" value="PDZ domain-like"/>
    <property type="match status" value="1"/>
</dbReference>
<proteinExistence type="predicted"/>
<dbReference type="Proteomes" id="UP000272781">
    <property type="component" value="Unassembled WGS sequence"/>
</dbReference>
<sequence>MKKLFLLIPLFAFALNLDFSACYKKFSFIKYSIPVSKTKSVTFYKPKKYIYYDPFTGLYVFRNSNAKVVKFYENPKLGWWMAGIKQNGVYAGSYAKAPIFLNMGELSVKAPKTAVVSDLFCRAYGVANGFFMPSSYLLHFVKYGYWGDVGIDVDEDMVVKYVDPFYAKGIKPGDKILKINLKPANPKTFTKYVILNKVGRAVTIKTRRGVYVLSVRKKIYNFTPLMHFGIYVDKNLYVKLPPKYKNKFFANKPIKIYAINSKRVYSFEQLKRVFSYNKNVTITFIQNGLKVKIPLRK</sequence>
<dbReference type="RefSeq" id="WP_123353005.1">
    <property type="nucleotide sequence ID" value="NZ_CP027432.2"/>
</dbReference>
<evidence type="ECO:0000259" key="2">
    <source>
        <dbReference type="Pfam" id="PF24314"/>
    </source>
</evidence>